<accession>A0A1M6Y8X3</accession>
<name>A0A1M6Y8X3_9BACT</name>
<dbReference type="Pfam" id="PF22352">
    <property type="entry name" value="K319L-like_PKD"/>
    <property type="match status" value="1"/>
</dbReference>
<evidence type="ECO:0000313" key="2">
    <source>
        <dbReference type="EMBL" id="SHL14671.1"/>
    </source>
</evidence>
<protein>
    <recommendedName>
        <fullName evidence="1">PKD/Chitinase domain-containing protein</fullName>
    </recommendedName>
</protein>
<dbReference type="SUPFAM" id="SSF49299">
    <property type="entry name" value="PKD domain"/>
    <property type="match status" value="1"/>
</dbReference>
<organism evidence="2 3">
    <name type="scientific">Chitinophaga jiangningensis</name>
    <dbReference type="NCBI Taxonomy" id="1419482"/>
    <lineage>
        <taxon>Bacteria</taxon>
        <taxon>Pseudomonadati</taxon>
        <taxon>Bacteroidota</taxon>
        <taxon>Chitinophagia</taxon>
        <taxon>Chitinophagales</taxon>
        <taxon>Chitinophagaceae</taxon>
        <taxon>Chitinophaga</taxon>
    </lineage>
</organism>
<dbReference type="STRING" id="1419482.SAMN05444266_102206"/>
<dbReference type="InterPro" id="IPR022409">
    <property type="entry name" value="PKD/Chitinase_dom"/>
</dbReference>
<sequence length="518" mass="56256">MIKYLRLEEYIVGTGQATGRKKINKLTDPDYAPPVYDPQTCPVIPVEPVNGNRLNVRIVYSGSQFVSFQHLEIAPWDKSTSVPAFYSDKCLVLPGQTLDLVTQPPKQVAEWWKITMVSNSFSKKLSLNLIIRYTTADGTQDLVTTTMDINSGKIWDHLFLPRTTTGGLNLLEFIMTDTTIPSVENTPPVANAGADIAVFVEDTPVVQLQGSGTDGDGNIVAWHWDKIVGPVAYQLSDPNIARPVLSGLVAGLYKFRLTVTDNRGAIGQDEVSITVNAREANTNGTLLAYVDSLAQQAFITQIELRPDGDGDIITLLDVPLGSTDGALLKTPPKGTYDMYVTIAGTAGSVKADYQHKTVCQPYQGDGLYIFHDVVLGDGEEGVAVTLSSGTCGDEPVTLLYASLTITNNTVTEQAVLPYGKKIVRSANVNVRFFQDADLTQPATASVLLNYRIITTDAVTADTQVLDTYTQVTNTDTMLLTRDRGEAIFDLSLDPAEQLLSDTDISYELLPGVGYKVIS</sequence>
<dbReference type="PANTHER" id="PTHR46182">
    <property type="entry name" value="FI19480P1"/>
    <property type="match status" value="1"/>
</dbReference>
<feature type="domain" description="PKD/Chitinase" evidence="1">
    <location>
        <begin position="196"/>
        <end position="278"/>
    </location>
</feature>
<dbReference type="EMBL" id="FRBL01000002">
    <property type="protein sequence ID" value="SHL14671.1"/>
    <property type="molecule type" value="Genomic_DNA"/>
</dbReference>
<dbReference type="Proteomes" id="UP000184420">
    <property type="component" value="Unassembled WGS sequence"/>
</dbReference>
<keyword evidence="3" id="KW-1185">Reference proteome</keyword>
<proteinExistence type="predicted"/>
<dbReference type="AlphaFoldDB" id="A0A1M6Y8X3"/>
<dbReference type="GO" id="GO:0031410">
    <property type="term" value="C:cytoplasmic vesicle"/>
    <property type="evidence" value="ECO:0007669"/>
    <property type="project" value="TreeGrafter"/>
</dbReference>
<dbReference type="InterPro" id="IPR013783">
    <property type="entry name" value="Ig-like_fold"/>
</dbReference>
<dbReference type="SMART" id="SM00089">
    <property type="entry name" value="PKD"/>
    <property type="match status" value="1"/>
</dbReference>
<dbReference type="PANTHER" id="PTHR46182:SF2">
    <property type="entry name" value="FI19480P1"/>
    <property type="match status" value="1"/>
</dbReference>
<dbReference type="CDD" id="cd00146">
    <property type="entry name" value="PKD"/>
    <property type="match status" value="1"/>
</dbReference>
<reference evidence="2 3" key="1">
    <citation type="submission" date="2016-11" db="EMBL/GenBank/DDBJ databases">
        <authorList>
            <person name="Jaros S."/>
            <person name="Januszkiewicz K."/>
            <person name="Wedrychowicz H."/>
        </authorList>
    </citation>
    <scope>NUCLEOTIDE SEQUENCE [LARGE SCALE GENOMIC DNA]</scope>
    <source>
        <strain evidence="2 3">DSM 27406</strain>
    </source>
</reference>
<dbReference type="InterPro" id="IPR029865">
    <property type="entry name" value="KIAA0319-like"/>
</dbReference>
<dbReference type="GO" id="GO:0016020">
    <property type="term" value="C:membrane"/>
    <property type="evidence" value="ECO:0007669"/>
    <property type="project" value="TreeGrafter"/>
</dbReference>
<gene>
    <name evidence="2" type="ORF">SAMN05444266_102206</name>
</gene>
<dbReference type="Gene3D" id="2.60.40.10">
    <property type="entry name" value="Immunoglobulins"/>
    <property type="match status" value="1"/>
</dbReference>
<dbReference type="InterPro" id="IPR035986">
    <property type="entry name" value="PKD_dom_sf"/>
</dbReference>
<evidence type="ECO:0000259" key="1">
    <source>
        <dbReference type="SMART" id="SM00089"/>
    </source>
</evidence>
<evidence type="ECO:0000313" key="3">
    <source>
        <dbReference type="Proteomes" id="UP000184420"/>
    </source>
</evidence>